<comment type="caution">
    <text evidence="1">The sequence shown here is derived from an EMBL/GenBank/DDBJ whole genome shotgun (WGS) entry which is preliminary data.</text>
</comment>
<evidence type="ECO:0000313" key="1">
    <source>
        <dbReference type="EMBL" id="GEX95097.1"/>
    </source>
</evidence>
<reference evidence="1" key="1">
    <citation type="journal article" date="2019" name="Sci. Rep.">
        <title>Draft genome of Tanacetum cinerariifolium, the natural source of mosquito coil.</title>
        <authorList>
            <person name="Yamashiro T."/>
            <person name="Shiraishi A."/>
            <person name="Satake H."/>
            <person name="Nakayama K."/>
        </authorList>
    </citation>
    <scope>NUCLEOTIDE SEQUENCE</scope>
</reference>
<dbReference type="EMBL" id="BKCJ010141186">
    <property type="protein sequence ID" value="GEX95097.1"/>
    <property type="molecule type" value="Genomic_DNA"/>
</dbReference>
<feature type="non-terminal residue" evidence="1">
    <location>
        <position position="1"/>
    </location>
</feature>
<gene>
    <name evidence="1" type="ORF">Tci_367072</name>
</gene>
<sequence>RTSSMCVVPTYLLKALPENLSEKSSGDPFRHFECMYVRSLWPLEMSIGIRHCLSEANLCNSNAGPNNWTLRPTDPPTPGPMRCYGGSVRRSGTTFVIL</sequence>
<dbReference type="AlphaFoldDB" id="A0A699HET1"/>
<proteinExistence type="predicted"/>
<name>A0A699HET1_TANCI</name>
<accession>A0A699HET1</accession>
<protein>
    <submittedName>
        <fullName evidence="1">Uncharacterized protein</fullName>
    </submittedName>
</protein>
<organism evidence="1">
    <name type="scientific">Tanacetum cinerariifolium</name>
    <name type="common">Dalmatian daisy</name>
    <name type="synonym">Chrysanthemum cinerariifolium</name>
    <dbReference type="NCBI Taxonomy" id="118510"/>
    <lineage>
        <taxon>Eukaryota</taxon>
        <taxon>Viridiplantae</taxon>
        <taxon>Streptophyta</taxon>
        <taxon>Embryophyta</taxon>
        <taxon>Tracheophyta</taxon>
        <taxon>Spermatophyta</taxon>
        <taxon>Magnoliopsida</taxon>
        <taxon>eudicotyledons</taxon>
        <taxon>Gunneridae</taxon>
        <taxon>Pentapetalae</taxon>
        <taxon>asterids</taxon>
        <taxon>campanulids</taxon>
        <taxon>Asterales</taxon>
        <taxon>Asteraceae</taxon>
        <taxon>Asteroideae</taxon>
        <taxon>Anthemideae</taxon>
        <taxon>Anthemidinae</taxon>
        <taxon>Tanacetum</taxon>
    </lineage>
</organism>